<accession>A0A543G203</accession>
<name>A0A543G203_9FLAO</name>
<dbReference type="Proteomes" id="UP000320773">
    <property type="component" value="Unassembled WGS sequence"/>
</dbReference>
<proteinExistence type="predicted"/>
<evidence type="ECO:0000313" key="2">
    <source>
        <dbReference type="Proteomes" id="UP000320773"/>
    </source>
</evidence>
<evidence type="ECO:0000313" key="1">
    <source>
        <dbReference type="EMBL" id="TQM40108.1"/>
    </source>
</evidence>
<organism evidence="1 2">
    <name type="scientific">Flavobacterium branchiophilum</name>
    <dbReference type="NCBI Taxonomy" id="55197"/>
    <lineage>
        <taxon>Bacteria</taxon>
        <taxon>Pseudomonadati</taxon>
        <taxon>Bacteroidota</taxon>
        <taxon>Flavobacteriia</taxon>
        <taxon>Flavobacteriales</taxon>
        <taxon>Flavobacteriaceae</taxon>
        <taxon>Flavobacterium</taxon>
    </lineage>
</organism>
<evidence type="ECO:0008006" key="3">
    <source>
        <dbReference type="Google" id="ProtNLM"/>
    </source>
</evidence>
<dbReference type="PROSITE" id="PS51257">
    <property type="entry name" value="PROKAR_LIPOPROTEIN"/>
    <property type="match status" value="1"/>
</dbReference>
<dbReference type="EMBL" id="VFPJ01000001">
    <property type="protein sequence ID" value="TQM40108.1"/>
    <property type="molecule type" value="Genomic_DNA"/>
</dbReference>
<dbReference type="AlphaFoldDB" id="A0A543G203"/>
<reference evidence="1 2" key="1">
    <citation type="submission" date="2019-06" db="EMBL/GenBank/DDBJ databases">
        <title>Genomic Encyclopedia of Archaeal and Bacterial Type Strains, Phase II (KMG-II): from individual species to whole genera.</title>
        <authorList>
            <person name="Goeker M."/>
        </authorList>
    </citation>
    <scope>NUCLEOTIDE SEQUENCE [LARGE SCALE GENOMIC DNA]</scope>
    <source>
        <strain evidence="1 2">DSM 24789</strain>
    </source>
</reference>
<protein>
    <recommendedName>
        <fullName evidence="3">Lipoprotein</fullName>
    </recommendedName>
</protein>
<comment type="caution">
    <text evidence="1">The sequence shown here is derived from an EMBL/GenBank/DDBJ whole genome shotgun (WGS) entry which is preliminary data.</text>
</comment>
<gene>
    <name evidence="1" type="ORF">BC670_0974</name>
</gene>
<sequence length="315" mass="35133">MFKQITTSMKSSLLKKTFLLFTAFFILMGCCKDSDEPVVEKQGIASIYIEGDLTNEAAAKQLANELGSATQNIYVQNTTQLTTINIHSAINIRHIEFVNNKDLVTVKISGFKKISELWFKSNTTVPNPTTPRDINCNDIEEALNLEITLPYSTPGHNVSFNKLKKVGPNDFTLLAECNVLNFPLLETVNTFNFAVKKDIITFPALKHIETINGPSYIEFNQLNFPALQYCKKFDFPIWEWTGGAVLSIPSLQYCEEFKYIYGCATSEVTNAILHQFLTVLPLSGKSIIVYGAPPTGQGLIDKQIIINQGNSVLTN</sequence>